<name>A0A0F9NJ31_9ZZZZ</name>
<sequence>MKRANVHLAMLLIFFGFFIVMKENYLFPLGIIAGLAIQYYIDDYYANKDKTLRGKNAK</sequence>
<keyword evidence="1" id="KW-0472">Membrane</keyword>
<dbReference type="EMBL" id="LAZR01006909">
    <property type="protein sequence ID" value="KKM88830.1"/>
    <property type="molecule type" value="Genomic_DNA"/>
</dbReference>
<evidence type="ECO:0000313" key="2">
    <source>
        <dbReference type="EMBL" id="KKM88830.1"/>
    </source>
</evidence>
<organism evidence="2">
    <name type="scientific">marine sediment metagenome</name>
    <dbReference type="NCBI Taxonomy" id="412755"/>
    <lineage>
        <taxon>unclassified sequences</taxon>
        <taxon>metagenomes</taxon>
        <taxon>ecological metagenomes</taxon>
    </lineage>
</organism>
<evidence type="ECO:0000256" key="1">
    <source>
        <dbReference type="SAM" id="Phobius"/>
    </source>
</evidence>
<gene>
    <name evidence="2" type="ORF">LCGC14_1254860</name>
</gene>
<protein>
    <submittedName>
        <fullName evidence="2">Uncharacterized protein</fullName>
    </submittedName>
</protein>
<keyword evidence="1" id="KW-0812">Transmembrane</keyword>
<reference evidence="2" key="1">
    <citation type="journal article" date="2015" name="Nature">
        <title>Complex archaea that bridge the gap between prokaryotes and eukaryotes.</title>
        <authorList>
            <person name="Spang A."/>
            <person name="Saw J.H."/>
            <person name="Jorgensen S.L."/>
            <person name="Zaremba-Niedzwiedzka K."/>
            <person name="Martijn J."/>
            <person name="Lind A.E."/>
            <person name="van Eijk R."/>
            <person name="Schleper C."/>
            <person name="Guy L."/>
            <person name="Ettema T.J."/>
        </authorList>
    </citation>
    <scope>NUCLEOTIDE SEQUENCE</scope>
</reference>
<feature type="transmembrane region" description="Helical" evidence="1">
    <location>
        <begin position="12"/>
        <end position="41"/>
    </location>
</feature>
<accession>A0A0F9NJ31</accession>
<comment type="caution">
    <text evidence="2">The sequence shown here is derived from an EMBL/GenBank/DDBJ whole genome shotgun (WGS) entry which is preliminary data.</text>
</comment>
<proteinExistence type="predicted"/>
<dbReference type="AlphaFoldDB" id="A0A0F9NJ31"/>
<keyword evidence="1" id="KW-1133">Transmembrane helix</keyword>